<feature type="compositionally biased region" description="Polar residues" evidence="2">
    <location>
        <begin position="353"/>
        <end position="369"/>
    </location>
</feature>
<feature type="compositionally biased region" description="Polar residues" evidence="2">
    <location>
        <begin position="114"/>
        <end position="123"/>
    </location>
</feature>
<feature type="compositionally biased region" description="Basic residues" evidence="2">
    <location>
        <begin position="259"/>
        <end position="268"/>
    </location>
</feature>
<feature type="compositionally biased region" description="Basic and acidic residues" evidence="2">
    <location>
        <begin position="194"/>
        <end position="206"/>
    </location>
</feature>
<keyword evidence="4" id="KW-1185">Reference proteome</keyword>
<organism evidence="3 4">
    <name type="scientific">Fusarium acuminatum</name>
    <dbReference type="NCBI Taxonomy" id="5515"/>
    <lineage>
        <taxon>Eukaryota</taxon>
        <taxon>Fungi</taxon>
        <taxon>Dikarya</taxon>
        <taxon>Ascomycota</taxon>
        <taxon>Pezizomycotina</taxon>
        <taxon>Sordariomycetes</taxon>
        <taxon>Hypocreomycetidae</taxon>
        <taxon>Hypocreales</taxon>
        <taxon>Nectriaceae</taxon>
        <taxon>Fusarium</taxon>
        <taxon>Fusarium tricinctum species complex</taxon>
    </lineage>
</organism>
<evidence type="ECO:0008006" key="5">
    <source>
        <dbReference type="Google" id="ProtNLM"/>
    </source>
</evidence>
<evidence type="ECO:0000256" key="1">
    <source>
        <dbReference type="SAM" id="Coils"/>
    </source>
</evidence>
<feature type="region of interest" description="Disordered" evidence="2">
    <location>
        <begin position="1"/>
        <end position="139"/>
    </location>
</feature>
<feature type="compositionally biased region" description="Polar residues" evidence="2">
    <location>
        <begin position="9"/>
        <end position="22"/>
    </location>
</feature>
<feature type="compositionally biased region" description="Basic and acidic residues" evidence="2">
    <location>
        <begin position="405"/>
        <end position="414"/>
    </location>
</feature>
<feature type="region of interest" description="Disordered" evidence="2">
    <location>
        <begin position="742"/>
        <end position="780"/>
    </location>
</feature>
<feature type="compositionally biased region" description="Low complexity" evidence="2">
    <location>
        <begin position="742"/>
        <end position="752"/>
    </location>
</feature>
<feature type="compositionally biased region" description="Polar residues" evidence="2">
    <location>
        <begin position="455"/>
        <end position="464"/>
    </location>
</feature>
<feature type="compositionally biased region" description="Low complexity" evidence="2">
    <location>
        <begin position="370"/>
        <end position="380"/>
    </location>
</feature>
<accession>A0ABZ2WP54</accession>
<protein>
    <recommendedName>
        <fullName evidence="5">Myb-like domain-containing protein</fullName>
    </recommendedName>
</protein>
<evidence type="ECO:0000256" key="2">
    <source>
        <dbReference type="SAM" id="MobiDB-lite"/>
    </source>
</evidence>
<evidence type="ECO:0000313" key="3">
    <source>
        <dbReference type="EMBL" id="WZH41732.1"/>
    </source>
</evidence>
<feature type="compositionally biased region" description="Polar residues" evidence="2">
    <location>
        <begin position="276"/>
        <end position="292"/>
    </location>
</feature>
<feature type="compositionally biased region" description="Polar residues" evidence="2">
    <location>
        <begin position="49"/>
        <end position="67"/>
    </location>
</feature>
<dbReference type="Proteomes" id="UP001489902">
    <property type="component" value="Chromosome 1"/>
</dbReference>
<reference evidence="3 4" key="1">
    <citation type="submission" date="2024-04" db="EMBL/GenBank/DDBJ databases">
        <title>Complete genome sequence of Fusarium acuminatum.</title>
        <authorList>
            <person name="Lan B."/>
        </authorList>
    </citation>
    <scope>NUCLEOTIDE SEQUENCE [LARGE SCALE GENOMIC DNA]</scope>
    <source>
        <strain evidence="3">1A</strain>
    </source>
</reference>
<evidence type="ECO:0000313" key="4">
    <source>
        <dbReference type="Proteomes" id="UP001489902"/>
    </source>
</evidence>
<dbReference type="EMBL" id="CP151260">
    <property type="protein sequence ID" value="WZH41732.1"/>
    <property type="molecule type" value="Genomic_DNA"/>
</dbReference>
<feature type="coiled-coil region" evidence="1">
    <location>
        <begin position="688"/>
        <end position="725"/>
    </location>
</feature>
<feature type="compositionally biased region" description="Acidic residues" evidence="2">
    <location>
        <begin position="415"/>
        <end position="438"/>
    </location>
</feature>
<feature type="compositionally biased region" description="Acidic residues" evidence="2">
    <location>
        <begin position="392"/>
        <end position="404"/>
    </location>
</feature>
<name>A0ABZ2WP54_9HYPO</name>
<feature type="compositionally biased region" description="Low complexity" evidence="2">
    <location>
        <begin position="68"/>
        <end position="78"/>
    </location>
</feature>
<sequence>MARLRSGGKASNTSAEPSSTTQLRKRGRKSNAPKASVPVPSVEAETIVSLKNTRQQSSTQPISEDQPSSSSRNRVTRSNKTDTPLARLPTPTPKKRRSTISVAQEKSTKRPRNSTHGDGNESTIEAEPPRSNQDDEHVTQDIDQFFNGINANILTNLRPGSSAKNSAEREGRAVIEVALPKDVDADQDNAEASRVVEGREASKITAEELEANHAPVRERNKPTARASRRKAEATEQETPESEQPTPQPDASQRQSLRPSQRKRRRQSKKAAYGEPNYSSRAPSPELGSQASRASMERIPASKKALDEQRAYDIPSSDEEQPSQIVLGMTKDKARSSSVVASRGKPQIKRKSTQSEWRSSQSGQKSAQPDQQRSGSSRQSSKAAPQPQPQPRDEDEDEDEDEEQQEERQKEKEEREQNDEDNQDDVDSSEDEPAVEEELEISHLADDSLLLDAPPENSQAGTSIRTARVPRKTVQDLMYSMSLLGWMNKRRWEKDVLEQAQAGAERLADDSNCRVLSTIILAKLYSLYKLCKDIPRVPRLEQLAYLREHSIQLSTLIRTLHQSIDQFILNINTIIEKGDSAQEGIGHQYVTKLHRRIIPTLVLVLDQAFDAGCRQPLGENQRAGTQKGDFTVYLLEPLERAAGWTQRLSHVVESWYELHPPRRERDREEKAKEHRDRFNAGTLALKRVLEKAKEDISRLTMTSGELRELRERDEAVRKEREFEAQQRRETQELQMQRFIQSVQKVKVSQPQPKMRSYRQELRNPQPAASHPGLDSSQRPSEEGYFEKHGWHYWEDDQLLSLIRTTSHPNYSVFCQMIPNRDPAELRERSEYLRKVMRYKYGRWGILPPGWCID</sequence>
<keyword evidence="1" id="KW-0175">Coiled coil</keyword>
<proteinExistence type="predicted"/>
<gene>
    <name evidence="3" type="ORF">QYS62_002687</name>
</gene>
<feature type="region of interest" description="Disordered" evidence="2">
    <location>
        <begin position="178"/>
        <end position="466"/>
    </location>
</feature>